<dbReference type="GO" id="GO:0005737">
    <property type="term" value="C:cytoplasm"/>
    <property type="evidence" value="ECO:0007669"/>
    <property type="project" value="TreeGrafter"/>
</dbReference>
<dbReference type="PIRSF" id="PIRSF016578">
    <property type="entry name" value="HsaA"/>
    <property type="match status" value="1"/>
</dbReference>
<dbReference type="SUPFAM" id="SSF47203">
    <property type="entry name" value="Acyl-CoA dehydrogenase C-terminal domain-like"/>
    <property type="match status" value="1"/>
</dbReference>
<dbReference type="Pfam" id="PF08028">
    <property type="entry name" value="Acyl-CoA_dh_2"/>
    <property type="match status" value="1"/>
</dbReference>
<dbReference type="Gene3D" id="1.20.140.10">
    <property type="entry name" value="Butyryl-CoA Dehydrogenase, subunit A, domain 3"/>
    <property type="match status" value="1"/>
</dbReference>
<protein>
    <submittedName>
        <fullName evidence="3">Acyl-CoA dehydrogenase</fullName>
    </submittedName>
</protein>
<feature type="domain" description="Acyl-CoA dehydrogenase C-terminal" evidence="2">
    <location>
        <begin position="248"/>
        <end position="378"/>
    </location>
</feature>
<dbReference type="InterPro" id="IPR009100">
    <property type="entry name" value="AcylCoA_DH/oxidase_NM_dom_sf"/>
</dbReference>
<dbReference type="GO" id="GO:0016712">
    <property type="term" value="F:oxidoreductase activity, acting on paired donors, with incorporation or reduction of molecular oxygen, reduced flavin or flavoprotein as one donor, and incorporation of one atom of oxygen"/>
    <property type="evidence" value="ECO:0007669"/>
    <property type="project" value="TreeGrafter"/>
</dbReference>
<dbReference type="Proteomes" id="UP000598775">
    <property type="component" value="Unassembled WGS sequence"/>
</dbReference>
<reference evidence="3 4" key="1">
    <citation type="journal article" date="2014" name="Int. J. Syst. Evol. Microbiol.">
        <title>Complete genome sequence of Corynebacterium casei LMG S-19264T (=DSM 44701T), isolated from a smear-ripened cheese.</title>
        <authorList>
            <consortium name="US DOE Joint Genome Institute (JGI-PGF)"/>
            <person name="Walter F."/>
            <person name="Albersmeier A."/>
            <person name="Kalinowski J."/>
            <person name="Ruckert C."/>
        </authorList>
    </citation>
    <scope>NUCLEOTIDE SEQUENCE [LARGE SCALE GENOMIC DNA]</scope>
    <source>
        <strain evidence="3 4">CGMCC 1.12976</strain>
    </source>
</reference>
<keyword evidence="4" id="KW-1185">Reference proteome</keyword>
<dbReference type="InterPro" id="IPR037069">
    <property type="entry name" value="AcylCoA_DH/ox_N_sf"/>
</dbReference>
<sequence length="402" mass="43719">MSTSIQSAIATETPTLAELIARADELRPLLRKNGAEGEQQRRVVEESIDALKTAGLFRLLQPKRYGGYESSIRALVDVAASVGEADGGTAWVVSLLNSGAWLASCFPEQAQDDVWADNPDALVSGVFSPKVESTKVAGGYRVTGEWFYNSGSWHADWAVLSMPIPNEAGEIVDMAMALIPRSDVDLKETWFVAGMRASGSNCLIATDIFVPEHRIMSVPPAIEGEFPTEHSEERLYSSPLGPFFTVGMVGPQLGLGRAAFAIVKEKAATKGVTNTIYTRQADSVAFQIQLAQAAMMLETAHLHAHRVADEMDAAAQRGEKLDFLARTRIRADIGWAIEHVVKAIDTLLYAHGSSAFAEVNPLQRIWRDSEVASRHAGILPMVCYEIYGKGLVGSDERITQMI</sequence>
<dbReference type="PANTHER" id="PTHR48083:SF19">
    <property type="entry name" value="FLAVIN-DEPENDENT MONOOXYGENASE, OXYGENASE SUBUNIT HSAA"/>
    <property type="match status" value="1"/>
</dbReference>
<dbReference type="SUPFAM" id="SSF56645">
    <property type="entry name" value="Acyl-CoA dehydrogenase NM domain-like"/>
    <property type="match status" value="1"/>
</dbReference>
<dbReference type="GO" id="GO:0033539">
    <property type="term" value="P:fatty acid beta-oxidation using acyl-CoA dehydrogenase"/>
    <property type="evidence" value="ECO:0007669"/>
    <property type="project" value="TreeGrafter"/>
</dbReference>
<dbReference type="InterPro" id="IPR036250">
    <property type="entry name" value="AcylCo_DH-like_C"/>
</dbReference>
<keyword evidence="1" id="KW-0560">Oxidoreductase</keyword>
<dbReference type="InterPro" id="IPR050741">
    <property type="entry name" value="Acyl-CoA_dehydrogenase"/>
</dbReference>
<organism evidence="3 4">
    <name type="scientific">Subtercola lobariae</name>
    <dbReference type="NCBI Taxonomy" id="1588641"/>
    <lineage>
        <taxon>Bacteria</taxon>
        <taxon>Bacillati</taxon>
        <taxon>Actinomycetota</taxon>
        <taxon>Actinomycetes</taxon>
        <taxon>Micrococcales</taxon>
        <taxon>Microbacteriaceae</taxon>
        <taxon>Subtercola</taxon>
    </lineage>
</organism>
<dbReference type="GO" id="GO:0003995">
    <property type="term" value="F:acyl-CoA dehydrogenase activity"/>
    <property type="evidence" value="ECO:0007669"/>
    <property type="project" value="TreeGrafter"/>
</dbReference>
<dbReference type="AlphaFoldDB" id="A0A917B9T0"/>
<dbReference type="InterPro" id="IPR013107">
    <property type="entry name" value="Acyl-CoA_DH_C"/>
</dbReference>
<dbReference type="PANTHER" id="PTHR48083">
    <property type="entry name" value="MEDIUM-CHAIN SPECIFIC ACYL-COA DEHYDROGENASE, MITOCHONDRIAL-RELATED"/>
    <property type="match status" value="1"/>
</dbReference>
<dbReference type="GO" id="GO:0050660">
    <property type="term" value="F:flavin adenine dinucleotide binding"/>
    <property type="evidence" value="ECO:0007669"/>
    <property type="project" value="InterPro"/>
</dbReference>
<comment type="caution">
    <text evidence="3">The sequence shown here is derived from an EMBL/GenBank/DDBJ whole genome shotgun (WGS) entry which is preliminary data.</text>
</comment>
<dbReference type="Gene3D" id="1.10.540.10">
    <property type="entry name" value="Acyl-CoA dehydrogenase/oxidase, N-terminal domain"/>
    <property type="match status" value="1"/>
</dbReference>
<evidence type="ECO:0000313" key="3">
    <source>
        <dbReference type="EMBL" id="GGF31795.1"/>
    </source>
</evidence>
<name>A0A917B9T0_9MICO</name>
<evidence type="ECO:0000313" key="4">
    <source>
        <dbReference type="Proteomes" id="UP000598775"/>
    </source>
</evidence>
<evidence type="ECO:0000259" key="2">
    <source>
        <dbReference type="Pfam" id="PF08028"/>
    </source>
</evidence>
<proteinExistence type="predicted"/>
<dbReference type="EMBL" id="BMGP01000004">
    <property type="protein sequence ID" value="GGF31795.1"/>
    <property type="molecule type" value="Genomic_DNA"/>
</dbReference>
<gene>
    <name evidence="3" type="ORF">GCM10011399_26230</name>
</gene>
<dbReference type="InterPro" id="IPR046373">
    <property type="entry name" value="Acyl-CoA_Oxase/DH_mid-dom_sf"/>
</dbReference>
<accession>A0A917B9T0</accession>
<evidence type="ECO:0000256" key="1">
    <source>
        <dbReference type="ARBA" id="ARBA00023002"/>
    </source>
</evidence>
<dbReference type="RefSeq" id="WP_188679001.1">
    <property type="nucleotide sequence ID" value="NZ_BMGP01000004.1"/>
</dbReference>
<dbReference type="Gene3D" id="2.40.110.10">
    <property type="entry name" value="Butyryl-CoA Dehydrogenase, subunit A, domain 2"/>
    <property type="match status" value="1"/>
</dbReference>